<dbReference type="Proteomes" id="UP001595596">
    <property type="component" value="Unassembled WGS sequence"/>
</dbReference>
<comment type="caution">
    <text evidence="4">The sequence shown here is derived from an EMBL/GenBank/DDBJ whole genome shotgun (WGS) entry which is preliminary data.</text>
</comment>
<dbReference type="RefSeq" id="WP_379027376.1">
    <property type="nucleotide sequence ID" value="NZ_JBHRXE010000001.1"/>
</dbReference>
<evidence type="ECO:0000313" key="4">
    <source>
        <dbReference type="EMBL" id="MFC3567895.1"/>
    </source>
</evidence>
<feature type="domain" description="HTH luxR-type" evidence="3">
    <location>
        <begin position="205"/>
        <end position="262"/>
    </location>
</feature>
<dbReference type="EMBL" id="JBHRXE010000001">
    <property type="protein sequence ID" value="MFC3567895.1"/>
    <property type="molecule type" value="Genomic_DNA"/>
</dbReference>
<proteinExistence type="predicted"/>
<dbReference type="InterPro" id="IPR000792">
    <property type="entry name" value="Tscrpt_reg_LuxR_C"/>
</dbReference>
<sequence>MRELIESPPTRKRLKEIFLDRYQRQQHPAEMLNCVAHMILAIDTSEEMVVVALEYISRRLGVCRGDLGFPTPRDPVYAPIIVHYNTGSDPQRCDGATYRNHSRVFRQAWAQPGPVACNDVASHPLLADCREEFTAIDSRSILFQRLSFAHRAVGMMCLDYTHDPHAWTDADKGFVREFTADFLGPLAGISHHWHGKTAAPSNGPARRPSLAELQAIRLAAQGLSCDEIGALLGKSARTVENQLRNARIGLQAANRAELIRKCEVWL</sequence>
<keyword evidence="1" id="KW-0805">Transcription regulation</keyword>
<evidence type="ECO:0000256" key="2">
    <source>
        <dbReference type="ARBA" id="ARBA00023163"/>
    </source>
</evidence>
<evidence type="ECO:0000256" key="1">
    <source>
        <dbReference type="ARBA" id="ARBA00023015"/>
    </source>
</evidence>
<protein>
    <submittedName>
        <fullName evidence="4">Helix-turn-helix domain-containing protein</fullName>
    </submittedName>
</protein>
<dbReference type="InterPro" id="IPR029016">
    <property type="entry name" value="GAF-like_dom_sf"/>
</dbReference>
<dbReference type="SMART" id="SM00421">
    <property type="entry name" value="HTH_LUXR"/>
    <property type="match status" value="1"/>
</dbReference>
<keyword evidence="2" id="KW-0804">Transcription</keyword>
<dbReference type="CDD" id="cd06170">
    <property type="entry name" value="LuxR_C_like"/>
    <property type="match status" value="1"/>
</dbReference>
<reference evidence="5" key="1">
    <citation type="journal article" date="2019" name="Int. J. Syst. Evol. Microbiol.">
        <title>The Global Catalogue of Microorganisms (GCM) 10K type strain sequencing project: providing services to taxonomists for standard genome sequencing and annotation.</title>
        <authorList>
            <consortium name="The Broad Institute Genomics Platform"/>
            <consortium name="The Broad Institute Genome Sequencing Center for Infectious Disease"/>
            <person name="Wu L."/>
            <person name="Ma J."/>
        </authorList>
    </citation>
    <scope>NUCLEOTIDE SEQUENCE [LARGE SCALE GENOMIC DNA]</scope>
    <source>
        <strain evidence="5">VKM B-3226</strain>
    </source>
</reference>
<dbReference type="Gene3D" id="1.10.10.10">
    <property type="entry name" value="Winged helix-like DNA-binding domain superfamily/Winged helix DNA-binding domain"/>
    <property type="match status" value="1"/>
</dbReference>
<evidence type="ECO:0000259" key="3">
    <source>
        <dbReference type="SMART" id="SM00421"/>
    </source>
</evidence>
<dbReference type="Pfam" id="PF13384">
    <property type="entry name" value="HTH_23"/>
    <property type="match status" value="1"/>
</dbReference>
<name>A0ABV7RXB9_9RHOB</name>
<gene>
    <name evidence="4" type="ORF">ACFOMP_00300</name>
</gene>
<evidence type="ECO:0000313" key="5">
    <source>
        <dbReference type="Proteomes" id="UP001595596"/>
    </source>
</evidence>
<dbReference type="InterPro" id="IPR036388">
    <property type="entry name" value="WH-like_DNA-bd_sf"/>
</dbReference>
<accession>A0ABV7RXB9</accession>
<keyword evidence="5" id="KW-1185">Reference proteome</keyword>
<dbReference type="SUPFAM" id="SSF46894">
    <property type="entry name" value="C-terminal effector domain of the bipartite response regulators"/>
    <property type="match status" value="1"/>
</dbReference>
<organism evidence="4 5">
    <name type="scientific">Paracoccus simplex</name>
    <dbReference type="NCBI Taxonomy" id="2086346"/>
    <lineage>
        <taxon>Bacteria</taxon>
        <taxon>Pseudomonadati</taxon>
        <taxon>Pseudomonadota</taxon>
        <taxon>Alphaproteobacteria</taxon>
        <taxon>Rhodobacterales</taxon>
        <taxon>Paracoccaceae</taxon>
        <taxon>Paracoccus</taxon>
    </lineage>
</organism>
<dbReference type="InterPro" id="IPR016032">
    <property type="entry name" value="Sig_transdc_resp-reg_C-effctor"/>
</dbReference>
<dbReference type="Gene3D" id="3.30.450.40">
    <property type="match status" value="1"/>
</dbReference>
<dbReference type="SUPFAM" id="SSF55781">
    <property type="entry name" value="GAF domain-like"/>
    <property type="match status" value="1"/>
</dbReference>